<feature type="compositionally biased region" description="Acidic residues" evidence="1">
    <location>
        <begin position="72"/>
        <end position="81"/>
    </location>
</feature>
<comment type="caution">
    <text evidence="3">The sequence shown here is derived from an EMBL/GenBank/DDBJ whole genome shotgun (WGS) entry which is preliminary data.</text>
</comment>
<evidence type="ECO:0000256" key="2">
    <source>
        <dbReference type="SAM" id="Phobius"/>
    </source>
</evidence>
<dbReference type="PANTHER" id="PTHR33091:SF29">
    <property type="entry name" value="SUBTILISIN INHIBITOR 1"/>
    <property type="match status" value="1"/>
</dbReference>
<accession>A0A9K3PDC7</accession>
<feature type="compositionally biased region" description="Polar residues" evidence="1">
    <location>
        <begin position="1"/>
        <end position="11"/>
    </location>
</feature>
<sequence length="293" mass="32192">MDNHPLQTLSKGPTADKEEIDLEEQQDQKQQRNKSSSMWSRTRSSFLRTLSGNSGEEVQEDAETPNNKADDDATVDSEQVETEQNTNNTPPTVAVPQPVRKSFFPVLVVLLLLLLSLVVLGLAAGLTVGKQKVQPSQVALGSNDGSNSSFMDEAVVTNPSLDRFHNGQPWSQHDRDVYGNVASSSAQHQEDKTSTNPAETPLPLDTVETAGTTTTPQDDDCFPPLEPMKDLTQFPCLVGMEGHEAQLTLEEAYPSLDVYVLHIDSPVTMDLRWDRVRIFVDDLGMVATIPYIG</sequence>
<keyword evidence="2" id="KW-0472">Membrane</keyword>
<dbReference type="OrthoDB" id="10013825at2759"/>
<organism evidence="3 4">
    <name type="scientific">Nitzschia inconspicua</name>
    <dbReference type="NCBI Taxonomy" id="303405"/>
    <lineage>
        <taxon>Eukaryota</taxon>
        <taxon>Sar</taxon>
        <taxon>Stramenopiles</taxon>
        <taxon>Ochrophyta</taxon>
        <taxon>Bacillariophyta</taxon>
        <taxon>Bacillariophyceae</taxon>
        <taxon>Bacillariophycidae</taxon>
        <taxon>Bacillariales</taxon>
        <taxon>Bacillariaceae</taxon>
        <taxon>Nitzschia</taxon>
    </lineage>
</organism>
<feature type="compositionally biased region" description="Low complexity" evidence="1">
    <location>
        <begin position="82"/>
        <end position="92"/>
    </location>
</feature>
<evidence type="ECO:0000313" key="4">
    <source>
        <dbReference type="Proteomes" id="UP000693970"/>
    </source>
</evidence>
<keyword evidence="2" id="KW-0812">Transmembrane</keyword>
<dbReference type="PANTHER" id="PTHR33091">
    <property type="entry name" value="PROTEIN, PUTATIVE, EXPRESSED-RELATED"/>
    <property type="match status" value="1"/>
</dbReference>
<dbReference type="GO" id="GO:0004867">
    <property type="term" value="F:serine-type endopeptidase inhibitor activity"/>
    <property type="evidence" value="ECO:0007669"/>
    <property type="project" value="InterPro"/>
</dbReference>
<dbReference type="EMBL" id="JAGRRH010000025">
    <property type="protein sequence ID" value="KAG7342521.1"/>
    <property type="molecule type" value="Genomic_DNA"/>
</dbReference>
<name>A0A9K3PDC7_9STRA</name>
<gene>
    <name evidence="3" type="ORF">IV203_007614</name>
</gene>
<evidence type="ECO:0000313" key="3">
    <source>
        <dbReference type="EMBL" id="KAG7342521.1"/>
    </source>
</evidence>
<feature type="region of interest" description="Disordered" evidence="1">
    <location>
        <begin position="181"/>
        <end position="204"/>
    </location>
</feature>
<keyword evidence="2" id="KW-1133">Transmembrane helix</keyword>
<dbReference type="AlphaFoldDB" id="A0A9K3PDC7"/>
<evidence type="ECO:0000256" key="1">
    <source>
        <dbReference type="SAM" id="MobiDB-lite"/>
    </source>
</evidence>
<reference evidence="3" key="2">
    <citation type="submission" date="2021-04" db="EMBL/GenBank/DDBJ databases">
        <authorList>
            <person name="Podell S."/>
        </authorList>
    </citation>
    <scope>NUCLEOTIDE SEQUENCE</scope>
    <source>
        <strain evidence="3">Hildebrandi</strain>
    </source>
</reference>
<dbReference type="Pfam" id="PF00280">
    <property type="entry name" value="potato_inhibit"/>
    <property type="match status" value="1"/>
</dbReference>
<feature type="region of interest" description="Disordered" evidence="1">
    <location>
        <begin position="1"/>
        <end position="96"/>
    </location>
</feature>
<keyword evidence="4" id="KW-1185">Reference proteome</keyword>
<feature type="compositionally biased region" description="Low complexity" evidence="1">
    <location>
        <begin position="35"/>
        <end position="51"/>
    </location>
</feature>
<protein>
    <submittedName>
        <fullName evidence="3">Potato inhibitor I family protein</fullName>
    </submittedName>
</protein>
<dbReference type="Proteomes" id="UP000693970">
    <property type="component" value="Unassembled WGS sequence"/>
</dbReference>
<reference evidence="3" key="1">
    <citation type="journal article" date="2021" name="Sci. Rep.">
        <title>Diploid genomic architecture of Nitzschia inconspicua, an elite biomass production diatom.</title>
        <authorList>
            <person name="Oliver A."/>
            <person name="Podell S."/>
            <person name="Pinowska A."/>
            <person name="Traller J.C."/>
            <person name="Smith S.R."/>
            <person name="McClure R."/>
            <person name="Beliaev A."/>
            <person name="Bohutskyi P."/>
            <person name="Hill E.A."/>
            <person name="Rabines A."/>
            <person name="Zheng H."/>
            <person name="Allen L.Z."/>
            <person name="Kuo A."/>
            <person name="Grigoriev I.V."/>
            <person name="Allen A.E."/>
            <person name="Hazlebeck D."/>
            <person name="Allen E.E."/>
        </authorList>
    </citation>
    <scope>NUCLEOTIDE SEQUENCE</scope>
    <source>
        <strain evidence="3">Hildebrandi</strain>
    </source>
</reference>
<dbReference type="GO" id="GO:0009611">
    <property type="term" value="P:response to wounding"/>
    <property type="evidence" value="ECO:0007669"/>
    <property type="project" value="InterPro"/>
</dbReference>
<proteinExistence type="predicted"/>
<dbReference type="InterPro" id="IPR000864">
    <property type="entry name" value="Prot_inh_pot1"/>
</dbReference>
<feature type="transmembrane region" description="Helical" evidence="2">
    <location>
        <begin position="103"/>
        <end position="126"/>
    </location>
</feature>